<keyword evidence="2" id="KW-0238">DNA-binding</keyword>
<dbReference type="GeneID" id="81352504"/>
<dbReference type="CDD" id="cd12148">
    <property type="entry name" value="fungal_TF_MHR"/>
    <property type="match status" value="1"/>
</dbReference>
<gene>
    <name evidence="6" type="ORF">N7532_001031</name>
</gene>
<dbReference type="Proteomes" id="UP001149074">
    <property type="component" value="Unassembled WGS sequence"/>
</dbReference>
<protein>
    <recommendedName>
        <fullName evidence="5">Xylanolytic transcriptional activator regulatory domain-containing protein</fullName>
    </recommendedName>
</protein>
<name>A0A9W9G1Y4_9EURO</name>
<keyword evidence="4" id="KW-0539">Nucleus</keyword>
<evidence type="ECO:0000313" key="7">
    <source>
        <dbReference type="Proteomes" id="UP001149074"/>
    </source>
</evidence>
<sequence length="101" mass="11445">MHGLHRKETTHSLRRSETTHANRLWWTVLMLEKRLMIATGCPFTLDTFIDAPLPSDSPGFPNSAAMQINIQIAQIQTRIYSGTSTIPPPRSSAHLRSHLRK</sequence>
<keyword evidence="7" id="KW-1185">Reference proteome</keyword>
<evidence type="ECO:0000313" key="6">
    <source>
        <dbReference type="EMBL" id="KAJ5110496.1"/>
    </source>
</evidence>
<dbReference type="PANTHER" id="PTHR47424:SF3">
    <property type="entry name" value="REGULATORY PROTEIN GAL4"/>
    <property type="match status" value="1"/>
</dbReference>
<dbReference type="AlphaFoldDB" id="A0A9W9G1Y4"/>
<dbReference type="Pfam" id="PF04082">
    <property type="entry name" value="Fungal_trans"/>
    <property type="match status" value="1"/>
</dbReference>
<dbReference type="RefSeq" id="XP_056478566.1">
    <property type="nucleotide sequence ID" value="XM_056613525.1"/>
</dbReference>
<dbReference type="PANTHER" id="PTHR47424">
    <property type="entry name" value="REGULATORY PROTEIN GAL4"/>
    <property type="match status" value="1"/>
</dbReference>
<keyword evidence="3" id="KW-0804">Transcription</keyword>
<evidence type="ECO:0000256" key="2">
    <source>
        <dbReference type="ARBA" id="ARBA00023125"/>
    </source>
</evidence>
<dbReference type="EMBL" id="JAPQKI010000002">
    <property type="protein sequence ID" value="KAJ5110496.1"/>
    <property type="molecule type" value="Genomic_DNA"/>
</dbReference>
<dbReference type="OrthoDB" id="3266505at2759"/>
<organism evidence="6 7">
    <name type="scientific">Penicillium argentinense</name>
    <dbReference type="NCBI Taxonomy" id="1131581"/>
    <lineage>
        <taxon>Eukaryota</taxon>
        <taxon>Fungi</taxon>
        <taxon>Dikarya</taxon>
        <taxon>Ascomycota</taxon>
        <taxon>Pezizomycotina</taxon>
        <taxon>Eurotiomycetes</taxon>
        <taxon>Eurotiomycetidae</taxon>
        <taxon>Eurotiales</taxon>
        <taxon>Aspergillaceae</taxon>
        <taxon>Penicillium</taxon>
    </lineage>
</organism>
<keyword evidence="1" id="KW-0805">Transcription regulation</keyword>
<reference evidence="6" key="2">
    <citation type="journal article" date="2023" name="IMA Fungus">
        <title>Comparative genomic study of the Penicillium genus elucidates a diverse pangenome and 15 lateral gene transfer events.</title>
        <authorList>
            <person name="Petersen C."/>
            <person name="Sorensen T."/>
            <person name="Nielsen M.R."/>
            <person name="Sondergaard T.E."/>
            <person name="Sorensen J.L."/>
            <person name="Fitzpatrick D.A."/>
            <person name="Frisvad J.C."/>
            <person name="Nielsen K.L."/>
        </authorList>
    </citation>
    <scope>NUCLEOTIDE SEQUENCE</scope>
    <source>
        <strain evidence="6">IBT 30761</strain>
    </source>
</reference>
<evidence type="ECO:0000259" key="5">
    <source>
        <dbReference type="Pfam" id="PF04082"/>
    </source>
</evidence>
<accession>A0A9W9G1Y4</accession>
<comment type="caution">
    <text evidence="6">The sequence shown here is derived from an EMBL/GenBank/DDBJ whole genome shotgun (WGS) entry which is preliminary data.</text>
</comment>
<dbReference type="GO" id="GO:0008270">
    <property type="term" value="F:zinc ion binding"/>
    <property type="evidence" value="ECO:0007669"/>
    <property type="project" value="InterPro"/>
</dbReference>
<dbReference type="InterPro" id="IPR051127">
    <property type="entry name" value="Fungal_SecMet_Regulators"/>
</dbReference>
<feature type="domain" description="Xylanolytic transcriptional activator regulatory" evidence="5">
    <location>
        <begin position="3"/>
        <end position="59"/>
    </location>
</feature>
<dbReference type="GO" id="GO:0003677">
    <property type="term" value="F:DNA binding"/>
    <property type="evidence" value="ECO:0007669"/>
    <property type="project" value="UniProtKB-KW"/>
</dbReference>
<reference evidence="6" key="1">
    <citation type="submission" date="2022-11" db="EMBL/GenBank/DDBJ databases">
        <authorList>
            <person name="Petersen C."/>
        </authorList>
    </citation>
    <scope>NUCLEOTIDE SEQUENCE</scope>
    <source>
        <strain evidence="6">IBT 30761</strain>
    </source>
</reference>
<evidence type="ECO:0000256" key="3">
    <source>
        <dbReference type="ARBA" id="ARBA00023163"/>
    </source>
</evidence>
<dbReference type="GO" id="GO:0006351">
    <property type="term" value="P:DNA-templated transcription"/>
    <property type="evidence" value="ECO:0007669"/>
    <property type="project" value="InterPro"/>
</dbReference>
<evidence type="ECO:0000256" key="1">
    <source>
        <dbReference type="ARBA" id="ARBA00023015"/>
    </source>
</evidence>
<evidence type="ECO:0000256" key="4">
    <source>
        <dbReference type="ARBA" id="ARBA00023242"/>
    </source>
</evidence>
<proteinExistence type="predicted"/>
<dbReference type="InterPro" id="IPR007219">
    <property type="entry name" value="XnlR_reg_dom"/>
</dbReference>